<dbReference type="Proteomes" id="UP000606490">
    <property type="component" value="Unassembled WGS sequence"/>
</dbReference>
<evidence type="ECO:0000259" key="1">
    <source>
        <dbReference type="Pfam" id="PF09917"/>
    </source>
</evidence>
<proteinExistence type="predicted"/>
<organism evidence="2 3">
    <name type="scientific">Belnapia mucosa</name>
    <dbReference type="NCBI Taxonomy" id="2804532"/>
    <lineage>
        <taxon>Bacteria</taxon>
        <taxon>Pseudomonadati</taxon>
        <taxon>Pseudomonadota</taxon>
        <taxon>Alphaproteobacteria</taxon>
        <taxon>Acetobacterales</taxon>
        <taxon>Roseomonadaceae</taxon>
        <taxon>Belnapia</taxon>
    </lineage>
</organism>
<feature type="domain" description="DUF2147" evidence="1">
    <location>
        <begin position="8"/>
        <end position="115"/>
    </location>
</feature>
<dbReference type="RefSeq" id="WP_202824270.1">
    <property type="nucleotide sequence ID" value="NZ_JAEUXJ010000001.1"/>
</dbReference>
<dbReference type="Pfam" id="PF09917">
    <property type="entry name" value="DUF2147"/>
    <property type="match status" value="1"/>
</dbReference>
<evidence type="ECO:0000313" key="3">
    <source>
        <dbReference type="Proteomes" id="UP000606490"/>
    </source>
</evidence>
<reference evidence="2 3" key="1">
    <citation type="submission" date="2021-01" db="EMBL/GenBank/DDBJ databases">
        <title>Belnapia mucosa sp. nov. and Belnapia arida sp. nov., isolated from the Tabernas Desert (Almeria, Spain).</title>
        <authorList>
            <person name="Molina-Menor E."/>
            <person name="Vidal-Verdu A."/>
            <person name="Calonge A."/>
            <person name="Satari L."/>
            <person name="Pereto Magraner J."/>
            <person name="Porcar Miralles M."/>
        </authorList>
    </citation>
    <scope>NUCLEOTIDE SEQUENCE [LARGE SCALE GENOMIC DNA]</scope>
    <source>
        <strain evidence="2 3">T6</strain>
    </source>
</reference>
<dbReference type="EMBL" id="JAEUXJ010000001">
    <property type="protein sequence ID" value="MBL6454578.1"/>
    <property type="molecule type" value="Genomic_DNA"/>
</dbReference>
<dbReference type="InterPro" id="IPR019223">
    <property type="entry name" value="DUF2147"/>
</dbReference>
<sequence>MVEDDVAIVVTHCGSGSLCGQIAWLRVPLDETGRPKPDLKNPDPALRDRPLCGPTVLDGLLPVPGEPGRWNAGSFYDPQDGRTYGLTATLRSADVLVARIYIGMPFLGSNQTLLRVQRLSGGRWC</sequence>
<evidence type="ECO:0000313" key="2">
    <source>
        <dbReference type="EMBL" id="MBL6454578.1"/>
    </source>
</evidence>
<dbReference type="PANTHER" id="PTHR36919:SF2">
    <property type="entry name" value="BLL6627 PROTEIN"/>
    <property type="match status" value="1"/>
</dbReference>
<dbReference type="PANTHER" id="PTHR36919">
    <property type="entry name" value="BLR1215 PROTEIN"/>
    <property type="match status" value="1"/>
</dbReference>
<accession>A0ABS1UYP3</accession>
<comment type="caution">
    <text evidence="2">The sequence shown here is derived from an EMBL/GenBank/DDBJ whole genome shotgun (WGS) entry which is preliminary data.</text>
</comment>
<dbReference type="Gene3D" id="2.40.128.520">
    <property type="match status" value="1"/>
</dbReference>
<gene>
    <name evidence="2" type="ORF">JMJ55_04525</name>
</gene>
<name>A0ABS1UYP3_9PROT</name>
<keyword evidence="3" id="KW-1185">Reference proteome</keyword>
<protein>
    <submittedName>
        <fullName evidence="2">DUF2147 domain-containing protein</fullName>
    </submittedName>
</protein>